<dbReference type="SUPFAM" id="SSF103473">
    <property type="entry name" value="MFS general substrate transporter"/>
    <property type="match status" value="1"/>
</dbReference>
<reference evidence="8 9" key="1">
    <citation type="submission" date="2019-11" db="EMBL/GenBank/DDBJ databases">
        <title>Whole genome sequence of Oryza granulata.</title>
        <authorList>
            <person name="Li W."/>
        </authorList>
    </citation>
    <scope>NUCLEOTIDE SEQUENCE [LARGE SCALE GENOMIC DNA]</scope>
    <source>
        <strain evidence="9">cv. Menghai</strain>
        <tissue evidence="8">Leaf</tissue>
    </source>
</reference>
<organism evidence="8 9">
    <name type="scientific">Oryza meyeriana var. granulata</name>
    <dbReference type="NCBI Taxonomy" id="110450"/>
    <lineage>
        <taxon>Eukaryota</taxon>
        <taxon>Viridiplantae</taxon>
        <taxon>Streptophyta</taxon>
        <taxon>Embryophyta</taxon>
        <taxon>Tracheophyta</taxon>
        <taxon>Spermatophyta</taxon>
        <taxon>Magnoliopsida</taxon>
        <taxon>Liliopsida</taxon>
        <taxon>Poales</taxon>
        <taxon>Poaceae</taxon>
        <taxon>BOP clade</taxon>
        <taxon>Oryzoideae</taxon>
        <taxon>Oryzeae</taxon>
        <taxon>Oryzinae</taxon>
        <taxon>Oryza</taxon>
        <taxon>Oryza meyeriana</taxon>
    </lineage>
</organism>
<evidence type="ECO:0000256" key="4">
    <source>
        <dbReference type="ARBA" id="ARBA00022692"/>
    </source>
</evidence>
<dbReference type="InterPro" id="IPR036259">
    <property type="entry name" value="MFS_trans_sf"/>
</dbReference>
<evidence type="ECO:0000256" key="3">
    <source>
        <dbReference type="ARBA" id="ARBA00022597"/>
    </source>
</evidence>
<dbReference type="Pfam" id="PF00083">
    <property type="entry name" value="Sugar_tr"/>
    <property type="match status" value="1"/>
</dbReference>
<evidence type="ECO:0000313" key="8">
    <source>
        <dbReference type="EMBL" id="KAF0916983.1"/>
    </source>
</evidence>
<evidence type="ECO:0000256" key="7">
    <source>
        <dbReference type="SAM" id="Phobius"/>
    </source>
</evidence>
<dbReference type="GO" id="GO:0022857">
    <property type="term" value="F:transmembrane transporter activity"/>
    <property type="evidence" value="ECO:0007669"/>
    <property type="project" value="InterPro"/>
</dbReference>
<evidence type="ECO:0000256" key="2">
    <source>
        <dbReference type="ARBA" id="ARBA00010992"/>
    </source>
</evidence>
<dbReference type="AlphaFoldDB" id="A0A6G1DZ71"/>
<dbReference type="PANTHER" id="PTHR48021">
    <property type="match status" value="1"/>
</dbReference>
<feature type="transmembrane region" description="Helical" evidence="7">
    <location>
        <begin position="46"/>
        <end position="70"/>
    </location>
</feature>
<keyword evidence="4 7" id="KW-0812">Transmembrane</keyword>
<dbReference type="InterPro" id="IPR050549">
    <property type="entry name" value="MFS_Trehalose_Transporter"/>
</dbReference>
<dbReference type="InterPro" id="IPR005828">
    <property type="entry name" value="MFS_sugar_transport-like"/>
</dbReference>
<accession>A0A6G1DZ71</accession>
<comment type="subcellular location">
    <subcellularLocation>
        <location evidence="1">Membrane</location>
    </subcellularLocation>
</comment>
<dbReference type="PANTHER" id="PTHR48021:SF85">
    <property type="entry name" value="MONOSACCHARIDE-SENSING PROTEIN 2"/>
    <property type="match status" value="1"/>
</dbReference>
<dbReference type="GO" id="GO:0016020">
    <property type="term" value="C:membrane"/>
    <property type="evidence" value="ECO:0007669"/>
    <property type="project" value="UniProtKB-SubCell"/>
</dbReference>
<keyword evidence="6 7" id="KW-0472">Membrane</keyword>
<keyword evidence="3" id="KW-0762">Sugar transport</keyword>
<evidence type="ECO:0000256" key="5">
    <source>
        <dbReference type="ARBA" id="ARBA00022989"/>
    </source>
</evidence>
<evidence type="ECO:0000313" key="9">
    <source>
        <dbReference type="Proteomes" id="UP000479710"/>
    </source>
</evidence>
<comment type="caution">
    <text evidence="8">The sequence shown here is derived from an EMBL/GenBank/DDBJ whole genome shotgun (WGS) entry which is preliminary data.</text>
</comment>
<dbReference type="Proteomes" id="UP000479710">
    <property type="component" value="Unassembled WGS sequence"/>
</dbReference>
<keyword evidence="5 7" id="KW-1133">Transmembrane helix</keyword>
<evidence type="ECO:0000256" key="1">
    <source>
        <dbReference type="ARBA" id="ARBA00004370"/>
    </source>
</evidence>
<dbReference type="Gene3D" id="1.20.1250.20">
    <property type="entry name" value="MFS general substrate transporter like domains"/>
    <property type="match status" value="1"/>
</dbReference>
<name>A0A6G1DZ71_9ORYZ</name>
<dbReference type="OrthoDB" id="6339427at2759"/>
<gene>
    <name evidence="8" type="ORF">E2562_015148</name>
</gene>
<keyword evidence="9" id="KW-1185">Reference proteome</keyword>
<dbReference type="EMBL" id="SPHZ02000005">
    <property type="protein sequence ID" value="KAF0916983.1"/>
    <property type="molecule type" value="Genomic_DNA"/>
</dbReference>
<proteinExistence type="inferred from homology"/>
<sequence length="161" mass="17960">MLWSPNVYVLLLARLVDGFGIDAVITLVPIYIFETSLLEIRGWLNTLLHFTSSGGMFLTYFMIFAMMLVLLPNLGVIVGALFMSSLLYLFVIILYMQESSCWSVSKGWMKEASAVLVMLHAYISCEMAVIIEGSPPAIILRSRTTSSACPRTTLTTKTRTM</sequence>
<protein>
    <recommendedName>
        <fullName evidence="10">Major facilitator superfamily (MFS) profile domain-containing protein</fullName>
    </recommendedName>
</protein>
<evidence type="ECO:0000256" key="6">
    <source>
        <dbReference type="ARBA" id="ARBA00023136"/>
    </source>
</evidence>
<feature type="transmembrane region" description="Helical" evidence="7">
    <location>
        <begin position="12"/>
        <end position="34"/>
    </location>
</feature>
<keyword evidence="3" id="KW-0813">Transport</keyword>
<feature type="transmembrane region" description="Helical" evidence="7">
    <location>
        <begin position="76"/>
        <end position="96"/>
    </location>
</feature>
<comment type="similarity">
    <text evidence="2">Belongs to the major facilitator superfamily. Sugar transporter (TC 2.A.1.1) family.</text>
</comment>
<evidence type="ECO:0008006" key="10">
    <source>
        <dbReference type="Google" id="ProtNLM"/>
    </source>
</evidence>